<dbReference type="Pfam" id="PF11337">
    <property type="entry name" value="DUF3139"/>
    <property type="match status" value="1"/>
</dbReference>
<dbReference type="RefSeq" id="WP_072976280.1">
    <property type="nucleotide sequence ID" value="NZ_FQTY01000011.1"/>
</dbReference>
<sequence>MRKKLPVLLIIIFIIMYILYFYFIQRFLAKKTFNEYIQLQGTTEENIKSKRIFKDYKQGGYFIEVIYKDDPDFIYDYKYSVDAIKNMTNYKAIRCDVYTKYNEAVELSGDVENIKYPPIE</sequence>
<evidence type="ECO:0000313" key="2">
    <source>
        <dbReference type="EMBL" id="SHE91783.1"/>
    </source>
</evidence>
<keyword evidence="3" id="KW-1185">Reference proteome</keyword>
<dbReference type="AlphaFoldDB" id="A0A1M4XEE2"/>
<evidence type="ECO:0000256" key="1">
    <source>
        <dbReference type="SAM" id="Phobius"/>
    </source>
</evidence>
<proteinExistence type="predicted"/>
<reference evidence="3" key="1">
    <citation type="submission" date="2016-11" db="EMBL/GenBank/DDBJ databases">
        <authorList>
            <person name="Varghese N."/>
            <person name="Submissions S."/>
        </authorList>
    </citation>
    <scope>NUCLEOTIDE SEQUENCE [LARGE SCALE GENOMIC DNA]</scope>
    <source>
        <strain evidence="3">DSM 18095</strain>
    </source>
</reference>
<protein>
    <recommendedName>
        <fullName evidence="4">DUF3139 domain-containing protein</fullName>
    </recommendedName>
</protein>
<dbReference type="GeneID" id="90995423"/>
<name>A0A1M4XEE2_9FIRM</name>
<dbReference type="InterPro" id="IPR021486">
    <property type="entry name" value="DUF3139"/>
</dbReference>
<accession>A0A1M4XEE2</accession>
<organism evidence="2 3">
    <name type="scientific">Tissierella praeacuta DSM 18095</name>
    <dbReference type="NCBI Taxonomy" id="1123404"/>
    <lineage>
        <taxon>Bacteria</taxon>
        <taxon>Bacillati</taxon>
        <taxon>Bacillota</taxon>
        <taxon>Tissierellia</taxon>
        <taxon>Tissierellales</taxon>
        <taxon>Tissierellaceae</taxon>
        <taxon>Tissierella</taxon>
    </lineage>
</organism>
<dbReference type="STRING" id="1123404.SAMN02745784_02208"/>
<keyword evidence="1" id="KW-0812">Transmembrane</keyword>
<gene>
    <name evidence="2" type="ORF">SAMN02745784_02208</name>
</gene>
<feature type="transmembrane region" description="Helical" evidence="1">
    <location>
        <begin position="6"/>
        <end position="24"/>
    </location>
</feature>
<keyword evidence="1" id="KW-0472">Membrane</keyword>
<evidence type="ECO:0008006" key="4">
    <source>
        <dbReference type="Google" id="ProtNLM"/>
    </source>
</evidence>
<dbReference type="EMBL" id="FQTY01000011">
    <property type="protein sequence ID" value="SHE91783.1"/>
    <property type="molecule type" value="Genomic_DNA"/>
</dbReference>
<evidence type="ECO:0000313" key="3">
    <source>
        <dbReference type="Proteomes" id="UP000184114"/>
    </source>
</evidence>
<keyword evidence="1" id="KW-1133">Transmembrane helix</keyword>
<dbReference type="Proteomes" id="UP000184114">
    <property type="component" value="Unassembled WGS sequence"/>
</dbReference>